<dbReference type="PRINTS" id="PR00344">
    <property type="entry name" value="BCTRLSENSOR"/>
</dbReference>
<keyword evidence="6 11" id="KW-0812">Transmembrane</keyword>
<dbReference type="Gene3D" id="6.10.340.10">
    <property type="match status" value="1"/>
</dbReference>
<feature type="transmembrane region" description="Helical" evidence="11">
    <location>
        <begin position="150"/>
        <end position="173"/>
    </location>
</feature>
<dbReference type="Pfam" id="PF00672">
    <property type="entry name" value="HAMP"/>
    <property type="match status" value="1"/>
</dbReference>
<keyword evidence="7 14" id="KW-0418">Kinase</keyword>
<feature type="transmembrane region" description="Helical" evidence="11">
    <location>
        <begin position="24"/>
        <end position="47"/>
    </location>
</feature>
<organism evidence="14 15">
    <name type="scientific">Marinobacterium iners DSM 11526</name>
    <dbReference type="NCBI Taxonomy" id="1122198"/>
    <lineage>
        <taxon>Bacteria</taxon>
        <taxon>Pseudomonadati</taxon>
        <taxon>Pseudomonadota</taxon>
        <taxon>Gammaproteobacteria</taxon>
        <taxon>Oceanospirillales</taxon>
        <taxon>Oceanospirillaceae</taxon>
        <taxon>Marinobacterium</taxon>
    </lineage>
</organism>
<dbReference type="STRING" id="1122198.SAMN02745729_106127"/>
<dbReference type="InterPro" id="IPR005467">
    <property type="entry name" value="His_kinase_dom"/>
</dbReference>
<comment type="catalytic activity">
    <reaction evidence="1">
        <text>ATP + protein L-histidine = ADP + protein N-phospho-L-histidine.</text>
        <dbReference type="EC" id="2.7.13.3"/>
    </reaction>
</comment>
<keyword evidence="10 11" id="KW-0472">Membrane</keyword>
<evidence type="ECO:0000256" key="3">
    <source>
        <dbReference type="ARBA" id="ARBA00012438"/>
    </source>
</evidence>
<dbReference type="CDD" id="cd00075">
    <property type="entry name" value="HATPase"/>
    <property type="match status" value="1"/>
</dbReference>
<feature type="domain" description="HAMP" evidence="13">
    <location>
        <begin position="170"/>
        <end position="226"/>
    </location>
</feature>
<dbReference type="AlphaFoldDB" id="A0A1H4DJ59"/>
<protein>
    <recommendedName>
        <fullName evidence="3">histidine kinase</fullName>
        <ecNumber evidence="3">2.7.13.3</ecNumber>
    </recommendedName>
</protein>
<dbReference type="Gene3D" id="1.10.287.130">
    <property type="match status" value="1"/>
</dbReference>
<reference evidence="15" key="1">
    <citation type="submission" date="2016-10" db="EMBL/GenBank/DDBJ databases">
        <authorList>
            <person name="Varghese N."/>
            <person name="Submissions S."/>
        </authorList>
    </citation>
    <scope>NUCLEOTIDE SEQUENCE [LARGE SCALE GENOMIC DNA]</scope>
    <source>
        <strain evidence="15">DSM 11526</strain>
    </source>
</reference>
<dbReference type="Gene3D" id="3.30.565.10">
    <property type="entry name" value="Histidine kinase-like ATPase, C-terminal domain"/>
    <property type="match status" value="1"/>
</dbReference>
<dbReference type="InterPro" id="IPR036097">
    <property type="entry name" value="HisK_dim/P_sf"/>
</dbReference>
<comment type="subcellular location">
    <subcellularLocation>
        <location evidence="2">Membrane</location>
        <topology evidence="2">Multi-pass membrane protein</topology>
    </subcellularLocation>
</comment>
<evidence type="ECO:0000256" key="8">
    <source>
        <dbReference type="ARBA" id="ARBA00022989"/>
    </source>
</evidence>
<keyword evidence="4" id="KW-0597">Phosphoprotein</keyword>
<keyword evidence="9" id="KW-0902">Two-component regulatory system</keyword>
<evidence type="ECO:0000256" key="2">
    <source>
        <dbReference type="ARBA" id="ARBA00004141"/>
    </source>
</evidence>
<dbReference type="SMART" id="SM00388">
    <property type="entry name" value="HisKA"/>
    <property type="match status" value="1"/>
</dbReference>
<gene>
    <name evidence="14" type="ORF">SAMN02745729_106127</name>
</gene>
<dbReference type="SUPFAM" id="SSF55874">
    <property type="entry name" value="ATPase domain of HSP90 chaperone/DNA topoisomerase II/histidine kinase"/>
    <property type="match status" value="1"/>
</dbReference>
<evidence type="ECO:0000256" key="10">
    <source>
        <dbReference type="ARBA" id="ARBA00023136"/>
    </source>
</evidence>
<evidence type="ECO:0000313" key="15">
    <source>
        <dbReference type="Proteomes" id="UP000242469"/>
    </source>
</evidence>
<dbReference type="InterPro" id="IPR004358">
    <property type="entry name" value="Sig_transdc_His_kin-like_C"/>
</dbReference>
<dbReference type="InterPro" id="IPR003660">
    <property type="entry name" value="HAMP_dom"/>
</dbReference>
<dbReference type="SMART" id="SM00387">
    <property type="entry name" value="HATPase_c"/>
    <property type="match status" value="1"/>
</dbReference>
<accession>A0A1H4DJ59</accession>
<dbReference type="Pfam" id="PF02518">
    <property type="entry name" value="HATPase_c"/>
    <property type="match status" value="1"/>
</dbReference>
<keyword evidence="15" id="KW-1185">Reference proteome</keyword>
<dbReference type="SUPFAM" id="SSF158472">
    <property type="entry name" value="HAMP domain-like"/>
    <property type="match status" value="1"/>
</dbReference>
<sequence>MTTLFQRLQSGLSRVLAKGWFRQLFWKMFLVIWLVSAIGMTSVFLYLSSRVDSVHRLEVLEARARGQAQLMLERYEENDPRWLREGRDHHRVRLWIYPQGSDQPITTWRREPPADAYVFNLTSDAGREYRVHVPRPPDGVFADRLLGRLFSLQMGLILVVSSLSGLLLSALVVRPIRQLSRHVHNLHRQQDLSLRADDRLSRRRDELGELSREFDQMAEYVETTLLNQQRLLQDVSHELRAPLARLQAAAGLAEQRLGDDNPLSRRINRECERLNGLIAEIVGYTRLQQADSNFDTEVFSVETLFAELAADVHFRQPDRPVQIAVQPPQLKLHLQRSLLQRALHNGIDNALRHTPETAALRISASLNNDTVEIRLRDRGPGVSPDLLPKLFEPFVRGSGGHGEGYGLGMSIAQRAIVQLGGELQAHNHPDEGLELIIRLPLSVLAN</sequence>
<evidence type="ECO:0000259" key="13">
    <source>
        <dbReference type="PROSITE" id="PS50885"/>
    </source>
</evidence>
<dbReference type="CDD" id="cd00082">
    <property type="entry name" value="HisKA"/>
    <property type="match status" value="1"/>
</dbReference>
<dbReference type="SMART" id="SM00304">
    <property type="entry name" value="HAMP"/>
    <property type="match status" value="1"/>
</dbReference>
<name>A0A1H4DJ59_9GAMM</name>
<evidence type="ECO:0000313" key="14">
    <source>
        <dbReference type="EMBL" id="SEA72785.1"/>
    </source>
</evidence>
<dbReference type="InterPro" id="IPR003661">
    <property type="entry name" value="HisK_dim/P_dom"/>
</dbReference>
<evidence type="ECO:0000256" key="5">
    <source>
        <dbReference type="ARBA" id="ARBA00022679"/>
    </source>
</evidence>
<dbReference type="SUPFAM" id="SSF47384">
    <property type="entry name" value="Homodimeric domain of signal transducing histidine kinase"/>
    <property type="match status" value="1"/>
</dbReference>
<dbReference type="EC" id="2.7.13.3" evidence="3"/>
<dbReference type="PROSITE" id="PS50109">
    <property type="entry name" value="HIS_KIN"/>
    <property type="match status" value="1"/>
</dbReference>
<evidence type="ECO:0000256" key="1">
    <source>
        <dbReference type="ARBA" id="ARBA00000085"/>
    </source>
</evidence>
<dbReference type="PROSITE" id="PS50885">
    <property type="entry name" value="HAMP"/>
    <property type="match status" value="1"/>
</dbReference>
<dbReference type="OrthoDB" id="9804645at2"/>
<dbReference type="Pfam" id="PF00512">
    <property type="entry name" value="HisKA"/>
    <property type="match status" value="1"/>
</dbReference>
<evidence type="ECO:0000256" key="9">
    <source>
        <dbReference type="ARBA" id="ARBA00023012"/>
    </source>
</evidence>
<dbReference type="PANTHER" id="PTHR45436">
    <property type="entry name" value="SENSOR HISTIDINE KINASE YKOH"/>
    <property type="match status" value="1"/>
</dbReference>
<evidence type="ECO:0000259" key="12">
    <source>
        <dbReference type="PROSITE" id="PS50109"/>
    </source>
</evidence>
<proteinExistence type="predicted"/>
<dbReference type="GO" id="GO:0000155">
    <property type="term" value="F:phosphorelay sensor kinase activity"/>
    <property type="evidence" value="ECO:0007669"/>
    <property type="project" value="InterPro"/>
</dbReference>
<dbReference type="GO" id="GO:0005886">
    <property type="term" value="C:plasma membrane"/>
    <property type="evidence" value="ECO:0007669"/>
    <property type="project" value="TreeGrafter"/>
</dbReference>
<evidence type="ECO:0000256" key="4">
    <source>
        <dbReference type="ARBA" id="ARBA00022553"/>
    </source>
</evidence>
<evidence type="ECO:0000256" key="7">
    <source>
        <dbReference type="ARBA" id="ARBA00022777"/>
    </source>
</evidence>
<keyword evidence="5" id="KW-0808">Transferase</keyword>
<dbReference type="CDD" id="cd06225">
    <property type="entry name" value="HAMP"/>
    <property type="match status" value="1"/>
</dbReference>
<dbReference type="EMBL" id="FNRJ01000006">
    <property type="protein sequence ID" value="SEA72785.1"/>
    <property type="molecule type" value="Genomic_DNA"/>
</dbReference>
<dbReference type="Proteomes" id="UP000242469">
    <property type="component" value="Unassembled WGS sequence"/>
</dbReference>
<evidence type="ECO:0000256" key="11">
    <source>
        <dbReference type="SAM" id="Phobius"/>
    </source>
</evidence>
<keyword evidence="8 11" id="KW-1133">Transmembrane helix</keyword>
<evidence type="ECO:0000256" key="6">
    <source>
        <dbReference type="ARBA" id="ARBA00022692"/>
    </source>
</evidence>
<dbReference type="PANTHER" id="PTHR45436:SF15">
    <property type="entry name" value="SENSOR HISTIDINE KINASE CUSS"/>
    <property type="match status" value="1"/>
</dbReference>
<dbReference type="InterPro" id="IPR003594">
    <property type="entry name" value="HATPase_dom"/>
</dbReference>
<dbReference type="InterPro" id="IPR050428">
    <property type="entry name" value="TCS_sensor_his_kinase"/>
</dbReference>
<dbReference type="InterPro" id="IPR036890">
    <property type="entry name" value="HATPase_C_sf"/>
</dbReference>
<dbReference type="RefSeq" id="WP_091826139.1">
    <property type="nucleotide sequence ID" value="NZ_FNRJ01000006.1"/>
</dbReference>
<feature type="domain" description="Histidine kinase" evidence="12">
    <location>
        <begin position="234"/>
        <end position="443"/>
    </location>
</feature>